<dbReference type="OrthoDB" id="6743696at2759"/>
<accession>A0A9P0K2R7</accession>
<reference evidence="1" key="1">
    <citation type="submission" date="2022-03" db="EMBL/GenBank/DDBJ databases">
        <authorList>
            <person name="Sayadi A."/>
        </authorList>
    </citation>
    <scope>NUCLEOTIDE SEQUENCE</scope>
</reference>
<dbReference type="EMBL" id="CAKOFQ010006732">
    <property type="protein sequence ID" value="CAH1966285.1"/>
    <property type="molecule type" value="Genomic_DNA"/>
</dbReference>
<name>A0A9P0K2R7_ACAOB</name>
<proteinExistence type="predicted"/>
<dbReference type="AlphaFoldDB" id="A0A9P0K2R7"/>
<keyword evidence="2" id="KW-1185">Reference proteome</keyword>
<organism evidence="1 2">
    <name type="scientific">Acanthoscelides obtectus</name>
    <name type="common">Bean weevil</name>
    <name type="synonym">Bruchus obtectus</name>
    <dbReference type="NCBI Taxonomy" id="200917"/>
    <lineage>
        <taxon>Eukaryota</taxon>
        <taxon>Metazoa</taxon>
        <taxon>Ecdysozoa</taxon>
        <taxon>Arthropoda</taxon>
        <taxon>Hexapoda</taxon>
        <taxon>Insecta</taxon>
        <taxon>Pterygota</taxon>
        <taxon>Neoptera</taxon>
        <taxon>Endopterygota</taxon>
        <taxon>Coleoptera</taxon>
        <taxon>Polyphaga</taxon>
        <taxon>Cucujiformia</taxon>
        <taxon>Chrysomeloidea</taxon>
        <taxon>Chrysomelidae</taxon>
        <taxon>Bruchinae</taxon>
        <taxon>Bruchini</taxon>
        <taxon>Acanthoscelides</taxon>
    </lineage>
</organism>
<evidence type="ECO:0000313" key="2">
    <source>
        <dbReference type="Proteomes" id="UP001152888"/>
    </source>
</evidence>
<dbReference type="Proteomes" id="UP001152888">
    <property type="component" value="Unassembled WGS sequence"/>
</dbReference>
<comment type="caution">
    <text evidence="1">The sequence shown here is derived from an EMBL/GenBank/DDBJ whole genome shotgun (WGS) entry which is preliminary data.</text>
</comment>
<evidence type="ECO:0000313" key="1">
    <source>
        <dbReference type="EMBL" id="CAH1966285.1"/>
    </source>
</evidence>
<protein>
    <submittedName>
        <fullName evidence="1">Uncharacterized protein</fullName>
    </submittedName>
</protein>
<sequence>MVFEVRLYLPDESPGVENRYCSVTYVLTDVAKHAFRWLNGTSLNNRIVVSKLPEGMRLELRTVVSQMYVNDAVHPNPMLRFNTSSFAGPQESIIEDPLVHSLKTMPNKDFRPDDSRFSSLLNPVHYYYDDPPCEGSDTDYTTEYMTYLGDAMLFSNELWSTQSPPPKWENEAISARRWDISESTKPKAKHYYFGQLPYADPDPAYLQNWVFGHFTQWEHYGCAHCGFLLEPCFH</sequence>
<gene>
    <name evidence="1" type="ORF">ACAOBT_LOCUS6757</name>
</gene>